<organism evidence="2 3">
    <name type="scientific">Kribbella antibiotica</name>
    <dbReference type="NCBI Taxonomy" id="190195"/>
    <lineage>
        <taxon>Bacteria</taxon>
        <taxon>Bacillati</taxon>
        <taxon>Actinomycetota</taxon>
        <taxon>Actinomycetes</taxon>
        <taxon>Propionibacteriales</taxon>
        <taxon>Kribbellaceae</taxon>
        <taxon>Kribbella</taxon>
    </lineage>
</organism>
<evidence type="ECO:0000313" key="3">
    <source>
        <dbReference type="Proteomes" id="UP000295124"/>
    </source>
</evidence>
<sequence length="102" mass="10564">MIRVLKRLGTTAVVVGCIWFVVSCGTTLSGDMCGSGKMKPGDVCVSVNSGDTTTYDEMVAAKERGPRHMKIGAAIFAAGVVLNIAGGVIALRAEPEPQQPKA</sequence>
<evidence type="ECO:0000256" key="1">
    <source>
        <dbReference type="SAM" id="Phobius"/>
    </source>
</evidence>
<proteinExistence type="predicted"/>
<keyword evidence="3" id="KW-1185">Reference proteome</keyword>
<keyword evidence="1" id="KW-0472">Membrane</keyword>
<evidence type="ECO:0000313" key="2">
    <source>
        <dbReference type="EMBL" id="TDD51861.1"/>
    </source>
</evidence>
<keyword evidence="1" id="KW-1133">Transmembrane helix</keyword>
<gene>
    <name evidence="2" type="ORF">E1263_29635</name>
</gene>
<comment type="caution">
    <text evidence="2">The sequence shown here is derived from an EMBL/GenBank/DDBJ whole genome shotgun (WGS) entry which is preliminary data.</text>
</comment>
<keyword evidence="1" id="KW-0812">Transmembrane</keyword>
<dbReference type="RefSeq" id="WP_132173293.1">
    <property type="nucleotide sequence ID" value="NZ_SMKX01000111.1"/>
</dbReference>
<reference evidence="2 3" key="1">
    <citation type="submission" date="2019-03" db="EMBL/GenBank/DDBJ databases">
        <title>Draft genome sequences of novel Actinobacteria.</title>
        <authorList>
            <person name="Sahin N."/>
            <person name="Ay H."/>
            <person name="Saygin H."/>
        </authorList>
    </citation>
    <scope>NUCLEOTIDE SEQUENCE [LARGE SCALE GENOMIC DNA]</scope>
    <source>
        <strain evidence="2 3">JCM 13523</strain>
    </source>
</reference>
<dbReference type="PROSITE" id="PS51257">
    <property type="entry name" value="PROKAR_LIPOPROTEIN"/>
    <property type="match status" value="1"/>
</dbReference>
<protein>
    <submittedName>
        <fullName evidence="2">Uncharacterized protein</fullName>
    </submittedName>
</protein>
<accession>A0A4R4Z1M3</accession>
<dbReference type="AlphaFoldDB" id="A0A4R4Z1M3"/>
<feature type="transmembrane region" description="Helical" evidence="1">
    <location>
        <begin position="71"/>
        <end position="91"/>
    </location>
</feature>
<name>A0A4R4Z1M3_9ACTN</name>
<dbReference type="EMBL" id="SMKX01000111">
    <property type="protein sequence ID" value="TDD51861.1"/>
    <property type="molecule type" value="Genomic_DNA"/>
</dbReference>
<dbReference type="Proteomes" id="UP000295124">
    <property type="component" value="Unassembled WGS sequence"/>
</dbReference>